<dbReference type="InterPro" id="IPR009057">
    <property type="entry name" value="Homeodomain-like_sf"/>
</dbReference>
<feature type="domain" description="HTH tetR-type" evidence="4">
    <location>
        <begin position="12"/>
        <end position="72"/>
    </location>
</feature>
<dbReference type="PANTHER" id="PTHR30055:SF146">
    <property type="entry name" value="HTH-TYPE TRANSCRIPTIONAL DUAL REGULATOR CECR"/>
    <property type="match status" value="1"/>
</dbReference>
<name>A0A840IG59_9ACTN</name>
<evidence type="ECO:0000313" key="5">
    <source>
        <dbReference type="EMBL" id="MBB4663325.1"/>
    </source>
</evidence>
<dbReference type="Pfam" id="PF00440">
    <property type="entry name" value="TetR_N"/>
    <property type="match status" value="1"/>
</dbReference>
<keyword evidence="1 2" id="KW-0238">DNA-binding</keyword>
<keyword evidence="6" id="KW-1185">Reference proteome</keyword>
<evidence type="ECO:0000256" key="1">
    <source>
        <dbReference type="ARBA" id="ARBA00023125"/>
    </source>
</evidence>
<feature type="DNA-binding region" description="H-T-H motif" evidence="2">
    <location>
        <begin position="35"/>
        <end position="54"/>
    </location>
</feature>
<dbReference type="GO" id="GO:0003700">
    <property type="term" value="F:DNA-binding transcription factor activity"/>
    <property type="evidence" value="ECO:0007669"/>
    <property type="project" value="TreeGrafter"/>
</dbReference>
<dbReference type="PRINTS" id="PR00455">
    <property type="entry name" value="HTHTETR"/>
</dbReference>
<dbReference type="Gene3D" id="1.10.357.10">
    <property type="entry name" value="Tetracycline Repressor, domain 2"/>
    <property type="match status" value="1"/>
</dbReference>
<accession>A0A840IG59</accession>
<dbReference type="PANTHER" id="PTHR30055">
    <property type="entry name" value="HTH-TYPE TRANSCRIPTIONAL REGULATOR RUTR"/>
    <property type="match status" value="1"/>
</dbReference>
<feature type="region of interest" description="Disordered" evidence="3">
    <location>
        <begin position="196"/>
        <end position="216"/>
    </location>
</feature>
<proteinExistence type="predicted"/>
<organism evidence="5 6">
    <name type="scientific">Conexibacter arvalis</name>
    <dbReference type="NCBI Taxonomy" id="912552"/>
    <lineage>
        <taxon>Bacteria</taxon>
        <taxon>Bacillati</taxon>
        <taxon>Actinomycetota</taxon>
        <taxon>Thermoleophilia</taxon>
        <taxon>Solirubrobacterales</taxon>
        <taxon>Conexibacteraceae</taxon>
        <taxon>Conexibacter</taxon>
    </lineage>
</organism>
<evidence type="ECO:0000259" key="4">
    <source>
        <dbReference type="PROSITE" id="PS50977"/>
    </source>
</evidence>
<dbReference type="EMBL" id="JACHNU010000003">
    <property type="protein sequence ID" value="MBB4663325.1"/>
    <property type="molecule type" value="Genomic_DNA"/>
</dbReference>
<dbReference type="InterPro" id="IPR050109">
    <property type="entry name" value="HTH-type_TetR-like_transc_reg"/>
</dbReference>
<dbReference type="RefSeq" id="WP_183343044.1">
    <property type="nucleotide sequence ID" value="NZ_JACHNU010000003.1"/>
</dbReference>
<gene>
    <name evidence="5" type="ORF">BDZ31_002914</name>
</gene>
<comment type="caution">
    <text evidence="5">The sequence shown here is derived from an EMBL/GenBank/DDBJ whole genome shotgun (WGS) entry which is preliminary data.</text>
</comment>
<dbReference type="AlphaFoldDB" id="A0A840IG59"/>
<dbReference type="InterPro" id="IPR001647">
    <property type="entry name" value="HTH_TetR"/>
</dbReference>
<reference evidence="5 6" key="1">
    <citation type="submission" date="2020-08" db="EMBL/GenBank/DDBJ databases">
        <title>Genomic Encyclopedia of Archaeal and Bacterial Type Strains, Phase II (KMG-II): from individual species to whole genera.</title>
        <authorList>
            <person name="Goeker M."/>
        </authorList>
    </citation>
    <scope>NUCLEOTIDE SEQUENCE [LARGE SCALE GENOMIC DNA]</scope>
    <source>
        <strain evidence="5 6">DSM 23288</strain>
    </source>
</reference>
<dbReference type="PROSITE" id="PS50977">
    <property type="entry name" value="HTH_TETR_2"/>
    <property type="match status" value="1"/>
</dbReference>
<dbReference type="Proteomes" id="UP000585272">
    <property type="component" value="Unassembled WGS sequence"/>
</dbReference>
<sequence length="216" mass="22792">MAASSRQLSTAAERREALIEAAVATFAERGFHGTPTTEVAKAAGISQAYLFRLFPTKSDLYVAAVERCYGKLSAAMTRGAEEARRQGLDPLDGMGMAYLELMQDRMTLQATLHAFAAGASDDPAIRDAVRRGYGELYALCQRLSGADAERMRAFFAQGMLCTVLAGMDAPAIDAGWAQELLGGTVEGCAVEENPETVPGKLLAGAPSPLSGRPKAG</sequence>
<evidence type="ECO:0000313" key="6">
    <source>
        <dbReference type="Proteomes" id="UP000585272"/>
    </source>
</evidence>
<protein>
    <submittedName>
        <fullName evidence="5">AcrR family transcriptional regulator</fullName>
    </submittedName>
</protein>
<dbReference type="GO" id="GO:0000976">
    <property type="term" value="F:transcription cis-regulatory region binding"/>
    <property type="evidence" value="ECO:0007669"/>
    <property type="project" value="TreeGrafter"/>
</dbReference>
<evidence type="ECO:0000256" key="3">
    <source>
        <dbReference type="SAM" id="MobiDB-lite"/>
    </source>
</evidence>
<dbReference type="SUPFAM" id="SSF46689">
    <property type="entry name" value="Homeodomain-like"/>
    <property type="match status" value="1"/>
</dbReference>
<evidence type="ECO:0000256" key="2">
    <source>
        <dbReference type="PROSITE-ProRule" id="PRU00335"/>
    </source>
</evidence>